<dbReference type="PROSITE" id="PS00211">
    <property type="entry name" value="ABC_TRANSPORTER_1"/>
    <property type="match status" value="1"/>
</dbReference>
<dbReference type="OrthoDB" id="9806726at2"/>
<keyword evidence="7" id="KW-1185">Reference proteome</keyword>
<keyword evidence="3" id="KW-0547">Nucleotide-binding</keyword>
<dbReference type="Proteomes" id="UP000218627">
    <property type="component" value="Unassembled WGS sequence"/>
</dbReference>
<dbReference type="InterPro" id="IPR027417">
    <property type="entry name" value="P-loop_NTPase"/>
</dbReference>
<dbReference type="Pfam" id="PF00005">
    <property type="entry name" value="ABC_tran"/>
    <property type="match status" value="1"/>
</dbReference>
<dbReference type="AlphaFoldDB" id="A0A285NWZ4"/>
<evidence type="ECO:0000256" key="3">
    <source>
        <dbReference type="ARBA" id="ARBA00022741"/>
    </source>
</evidence>
<dbReference type="SUPFAM" id="SSF52540">
    <property type="entry name" value="P-loop containing nucleoside triphosphate hydrolases"/>
    <property type="match status" value="1"/>
</dbReference>
<dbReference type="InterPro" id="IPR050153">
    <property type="entry name" value="Metal_Ion_Import_ABC"/>
</dbReference>
<dbReference type="GO" id="GO:0016887">
    <property type="term" value="F:ATP hydrolysis activity"/>
    <property type="evidence" value="ECO:0007669"/>
    <property type="project" value="InterPro"/>
</dbReference>
<dbReference type="PANTHER" id="PTHR42734:SF17">
    <property type="entry name" value="METAL TRANSPORT SYSTEM ATP-BINDING PROTEIN TM_0124-RELATED"/>
    <property type="match status" value="1"/>
</dbReference>
<proteinExistence type="inferred from homology"/>
<gene>
    <name evidence="6" type="ORF">SAMN06265353_0785</name>
</gene>
<organism evidence="6 7">
    <name type="scientific">Hydrogenobacter hydrogenophilus</name>
    <dbReference type="NCBI Taxonomy" id="35835"/>
    <lineage>
        <taxon>Bacteria</taxon>
        <taxon>Pseudomonadati</taxon>
        <taxon>Aquificota</taxon>
        <taxon>Aquificia</taxon>
        <taxon>Aquificales</taxon>
        <taxon>Aquificaceae</taxon>
        <taxon>Hydrogenobacter</taxon>
    </lineage>
</organism>
<dbReference type="Gene3D" id="3.40.50.300">
    <property type="entry name" value="P-loop containing nucleotide triphosphate hydrolases"/>
    <property type="match status" value="1"/>
</dbReference>
<evidence type="ECO:0000256" key="4">
    <source>
        <dbReference type="ARBA" id="ARBA00022840"/>
    </source>
</evidence>
<dbReference type="InterPro" id="IPR003439">
    <property type="entry name" value="ABC_transporter-like_ATP-bd"/>
</dbReference>
<evidence type="ECO:0000256" key="2">
    <source>
        <dbReference type="ARBA" id="ARBA00022448"/>
    </source>
</evidence>
<dbReference type="InterPro" id="IPR003593">
    <property type="entry name" value="AAA+_ATPase"/>
</dbReference>
<comment type="similarity">
    <text evidence="1">Belongs to the ABC transporter superfamily.</text>
</comment>
<name>A0A285NWZ4_9AQUI</name>
<feature type="domain" description="ABC transporter" evidence="5">
    <location>
        <begin position="7"/>
        <end position="224"/>
    </location>
</feature>
<evidence type="ECO:0000259" key="5">
    <source>
        <dbReference type="PROSITE" id="PS50893"/>
    </source>
</evidence>
<evidence type="ECO:0000256" key="1">
    <source>
        <dbReference type="ARBA" id="ARBA00005417"/>
    </source>
</evidence>
<keyword evidence="4 6" id="KW-0067">ATP-binding</keyword>
<dbReference type="RefSeq" id="WP_096601353.1">
    <property type="nucleotide sequence ID" value="NZ_OBEN01000003.1"/>
</dbReference>
<evidence type="ECO:0000313" key="7">
    <source>
        <dbReference type="Proteomes" id="UP000218627"/>
    </source>
</evidence>
<accession>A0A285NWZ4</accession>
<dbReference type="GO" id="GO:0005524">
    <property type="term" value="F:ATP binding"/>
    <property type="evidence" value="ECO:0007669"/>
    <property type="project" value="UniProtKB-KW"/>
</dbReference>
<protein>
    <submittedName>
        <fullName evidence="6">Zinc transport system ATP-binding protein</fullName>
    </submittedName>
</protein>
<dbReference type="PANTHER" id="PTHR42734">
    <property type="entry name" value="METAL TRANSPORT SYSTEM ATP-BINDING PROTEIN TM_0124-RELATED"/>
    <property type="match status" value="1"/>
</dbReference>
<sequence length="225" mass="25560">MPSKEVIRVSNLTFYYRQEEPIIDNLSFSVFEGEFFGILGPNGSGKTTLLRLILGFLKPIGGKIELFGEDLRTFKDWKRVGYVPQRFYVERAFTGTVGELFKAVAPKEKVGWIIAYLHLEDLLNKQFIKLSGGQQQRVLLALALTTNPDLLLLDEPLTGLDIHAQEHIENILKEISKTKTVVVVSHDVSFVLRNASRILCLGMQECKLVKAQELKGMLKELYRLH</sequence>
<dbReference type="PROSITE" id="PS50893">
    <property type="entry name" value="ABC_TRANSPORTER_2"/>
    <property type="match status" value="1"/>
</dbReference>
<dbReference type="InterPro" id="IPR017871">
    <property type="entry name" value="ABC_transporter-like_CS"/>
</dbReference>
<evidence type="ECO:0000313" key="6">
    <source>
        <dbReference type="EMBL" id="SNZ13557.1"/>
    </source>
</evidence>
<dbReference type="EMBL" id="OBEN01000003">
    <property type="protein sequence ID" value="SNZ13557.1"/>
    <property type="molecule type" value="Genomic_DNA"/>
</dbReference>
<reference evidence="7" key="1">
    <citation type="submission" date="2017-09" db="EMBL/GenBank/DDBJ databases">
        <authorList>
            <person name="Varghese N."/>
            <person name="Submissions S."/>
        </authorList>
    </citation>
    <scope>NUCLEOTIDE SEQUENCE [LARGE SCALE GENOMIC DNA]</scope>
    <source>
        <strain evidence="7">DSM 2913</strain>
    </source>
</reference>
<dbReference type="SMART" id="SM00382">
    <property type="entry name" value="AAA"/>
    <property type="match status" value="1"/>
</dbReference>
<keyword evidence="2" id="KW-0813">Transport</keyword>